<accession>A0A6C0D449</accession>
<evidence type="ECO:0008006" key="3">
    <source>
        <dbReference type="Google" id="ProtNLM"/>
    </source>
</evidence>
<protein>
    <recommendedName>
        <fullName evidence="3">Glycosyltransferase</fullName>
    </recommendedName>
</protein>
<sequence length="284" mass="34027">MDTQYNTKCYYFDKKEYNSGFLDKSVDATYIIHLENNGRIDHINEQLSKFQPTKTVYITRNQGFKKCTKRLIEQVSYQDLTDAFLQCFQHANTHGYDNILILEDDFIFSDEITKSENIDIVNTFLIKNKENAFIYYFGCNPILIVPYDWNHYYSFESLSAHAIVYSRKTRQLPLNTELKHWDVIIKNSDTSKYLYYKPLCYQTYPETENKKTWSEKDNAFIFEAKKWIIQTLNLDKTPEPGFSIIYMLAKLLFLLFILFTAFKIWFSYKYIIKYMKVSNYKSKK</sequence>
<name>A0A6C0D449_9ZZZZ</name>
<keyword evidence="1" id="KW-1133">Transmembrane helix</keyword>
<dbReference type="EMBL" id="MN739530">
    <property type="protein sequence ID" value="QHT11030.1"/>
    <property type="molecule type" value="Genomic_DNA"/>
</dbReference>
<dbReference type="AlphaFoldDB" id="A0A6C0D449"/>
<feature type="transmembrane region" description="Helical" evidence="1">
    <location>
        <begin position="244"/>
        <end position="266"/>
    </location>
</feature>
<keyword evidence="1" id="KW-0812">Transmembrane</keyword>
<keyword evidence="1" id="KW-0472">Membrane</keyword>
<evidence type="ECO:0000256" key="1">
    <source>
        <dbReference type="SAM" id="Phobius"/>
    </source>
</evidence>
<proteinExistence type="predicted"/>
<organism evidence="2">
    <name type="scientific">viral metagenome</name>
    <dbReference type="NCBI Taxonomy" id="1070528"/>
    <lineage>
        <taxon>unclassified sequences</taxon>
        <taxon>metagenomes</taxon>
        <taxon>organismal metagenomes</taxon>
    </lineage>
</organism>
<reference evidence="2" key="1">
    <citation type="journal article" date="2020" name="Nature">
        <title>Giant virus diversity and host interactions through global metagenomics.</title>
        <authorList>
            <person name="Schulz F."/>
            <person name="Roux S."/>
            <person name="Paez-Espino D."/>
            <person name="Jungbluth S."/>
            <person name="Walsh D.A."/>
            <person name="Denef V.J."/>
            <person name="McMahon K.D."/>
            <person name="Konstantinidis K.T."/>
            <person name="Eloe-Fadrosh E.A."/>
            <person name="Kyrpides N.C."/>
            <person name="Woyke T."/>
        </authorList>
    </citation>
    <scope>NUCLEOTIDE SEQUENCE</scope>
    <source>
        <strain evidence="2">GVMAG-M-3300023174-111</strain>
    </source>
</reference>
<evidence type="ECO:0000313" key="2">
    <source>
        <dbReference type="EMBL" id="QHT11030.1"/>
    </source>
</evidence>